<keyword evidence="3" id="KW-1185">Reference proteome</keyword>
<keyword evidence="1" id="KW-1133">Transmembrane helix</keyword>
<evidence type="ECO:0000313" key="2">
    <source>
        <dbReference type="EMBL" id="UUC45789.1"/>
    </source>
</evidence>
<evidence type="ECO:0008006" key="4">
    <source>
        <dbReference type="Google" id="ProtNLM"/>
    </source>
</evidence>
<gene>
    <name evidence="2" type="ORF">NOX80_00940</name>
</gene>
<name>A0ABY5ISM0_9FLAO</name>
<dbReference type="EMBL" id="CP101751">
    <property type="protein sequence ID" value="UUC45789.1"/>
    <property type="molecule type" value="Genomic_DNA"/>
</dbReference>
<proteinExistence type="predicted"/>
<keyword evidence="1" id="KW-0812">Transmembrane</keyword>
<reference evidence="2" key="1">
    <citation type="submission" date="2022-07" db="EMBL/GenBank/DDBJ databases">
        <title>Isolation, identification, and degradation of a PFOSA degrading strain from sewage treatment plant.</title>
        <authorList>
            <person name="Zhang L."/>
            <person name="Huo Y."/>
        </authorList>
    </citation>
    <scope>NUCLEOTIDE SEQUENCE</scope>
    <source>
        <strain evidence="2">C1</strain>
    </source>
</reference>
<feature type="transmembrane region" description="Helical" evidence="1">
    <location>
        <begin position="47"/>
        <end position="65"/>
    </location>
</feature>
<sequence>MEPNKLEDDFRDKLSKRAIQPSEMAWDRLDVMLSVAENKKPKRNYSWLYIAATFIGLLFVGVFLMNREKEVIKIQENTVKMVEKQPETETESGENGIIPEPKELLSEAGKTGAATNRIVSEKLKKNELNEKGFTAPEQVREVQEPETYIAEVTPQPKEVKKGTSTVDANALLASVEKGDTKSVVKVGRQNVKVDANSLLNTVEGEITTDYREGVFQTINRNFKTVKSAVANRNQE</sequence>
<dbReference type="Proteomes" id="UP001059844">
    <property type="component" value="Chromosome"/>
</dbReference>
<evidence type="ECO:0000256" key="1">
    <source>
        <dbReference type="SAM" id="Phobius"/>
    </source>
</evidence>
<accession>A0ABY5ISM0</accession>
<keyword evidence="1" id="KW-0472">Membrane</keyword>
<organism evidence="2 3">
    <name type="scientific">Flavobacterium cerinum</name>
    <dbReference type="NCBI Taxonomy" id="2502784"/>
    <lineage>
        <taxon>Bacteria</taxon>
        <taxon>Pseudomonadati</taxon>
        <taxon>Bacteroidota</taxon>
        <taxon>Flavobacteriia</taxon>
        <taxon>Flavobacteriales</taxon>
        <taxon>Flavobacteriaceae</taxon>
        <taxon>Flavobacterium</taxon>
    </lineage>
</organism>
<protein>
    <recommendedName>
        <fullName evidence="4">Anti-sigma factor</fullName>
    </recommendedName>
</protein>
<evidence type="ECO:0000313" key="3">
    <source>
        <dbReference type="Proteomes" id="UP001059844"/>
    </source>
</evidence>
<dbReference type="RefSeq" id="WP_256551473.1">
    <property type="nucleotide sequence ID" value="NZ_CP101751.1"/>
</dbReference>